<feature type="transmembrane region" description="Helical" evidence="1">
    <location>
        <begin position="12"/>
        <end position="36"/>
    </location>
</feature>
<sequence>MDKKNYYASRQQILPLSIFIGIFACPFWFTTLLFTIELFEFKYGIKSLFLIILIALLGSFSYFLSRKAVLIFKNQSPILVLTQDKIRTIEFKGRGVIKKEVLLHDIAQVELKKTLLDRHYYLRLIMKDRSIQKLNLGLGLMQNNDIIDLKQALDYYIPPKAKTY</sequence>
<evidence type="ECO:0008006" key="4">
    <source>
        <dbReference type="Google" id="ProtNLM"/>
    </source>
</evidence>
<organism evidence="2 3">
    <name type="scientific">Acinetobacter nematophilus</name>
    <dbReference type="NCBI Taxonomy" id="2994642"/>
    <lineage>
        <taxon>Bacteria</taxon>
        <taxon>Pseudomonadati</taxon>
        <taxon>Pseudomonadota</taxon>
        <taxon>Gammaproteobacteria</taxon>
        <taxon>Moraxellales</taxon>
        <taxon>Moraxellaceae</taxon>
        <taxon>Acinetobacter</taxon>
    </lineage>
</organism>
<comment type="caution">
    <text evidence="2">The sequence shown here is derived from an EMBL/GenBank/DDBJ whole genome shotgun (WGS) entry which is preliminary data.</text>
</comment>
<feature type="transmembrane region" description="Helical" evidence="1">
    <location>
        <begin position="48"/>
        <end position="65"/>
    </location>
</feature>
<gene>
    <name evidence="2" type="ORF">OSH00_17570</name>
</gene>
<dbReference type="Proteomes" id="UP001146019">
    <property type="component" value="Unassembled WGS sequence"/>
</dbReference>
<name>A0A9X3DW17_9GAMM</name>
<dbReference type="AlphaFoldDB" id="A0A9X3DW17"/>
<dbReference type="RefSeq" id="WP_266131504.1">
    <property type="nucleotide sequence ID" value="NZ_JAPKMY010000011.1"/>
</dbReference>
<evidence type="ECO:0000313" key="3">
    <source>
        <dbReference type="Proteomes" id="UP001146019"/>
    </source>
</evidence>
<dbReference type="PROSITE" id="PS51257">
    <property type="entry name" value="PROKAR_LIPOPROTEIN"/>
    <property type="match status" value="1"/>
</dbReference>
<keyword evidence="1" id="KW-0812">Transmembrane</keyword>
<protein>
    <recommendedName>
        <fullName evidence="4">PH domain-containing protein</fullName>
    </recommendedName>
</protein>
<keyword evidence="3" id="KW-1185">Reference proteome</keyword>
<keyword evidence="1" id="KW-1133">Transmembrane helix</keyword>
<proteinExistence type="predicted"/>
<evidence type="ECO:0000256" key="1">
    <source>
        <dbReference type="SAM" id="Phobius"/>
    </source>
</evidence>
<reference evidence="2" key="1">
    <citation type="submission" date="2022-11" db="EMBL/GenBank/DDBJ databases">
        <title>Biodiversity and phylogenetic relationships of bacteria.</title>
        <authorList>
            <person name="Machado R.A.R."/>
            <person name="Bhat A."/>
            <person name="Loulou A."/>
            <person name="Kallel S."/>
        </authorList>
    </citation>
    <scope>NUCLEOTIDE SEQUENCE</scope>
    <source>
        <strain evidence="2">A-IN1</strain>
    </source>
</reference>
<keyword evidence="1" id="KW-0472">Membrane</keyword>
<accession>A0A9X3DW17</accession>
<evidence type="ECO:0000313" key="2">
    <source>
        <dbReference type="EMBL" id="MCX5469530.1"/>
    </source>
</evidence>
<dbReference type="EMBL" id="JAPKMY010000011">
    <property type="protein sequence ID" value="MCX5469530.1"/>
    <property type="molecule type" value="Genomic_DNA"/>
</dbReference>